<dbReference type="Proteomes" id="UP000318405">
    <property type="component" value="Unassembled WGS sequence"/>
</dbReference>
<dbReference type="PANTHER" id="PTHR13847:SF280">
    <property type="entry name" value="D-AMINO ACID DEHYDROGENASE"/>
    <property type="match status" value="1"/>
</dbReference>
<gene>
    <name evidence="4" type="ORF">FOZ76_26895</name>
</gene>
<feature type="domain" description="FAD dependent oxidoreductase" evidence="3">
    <location>
        <begin position="8"/>
        <end position="398"/>
    </location>
</feature>
<evidence type="ECO:0000313" key="5">
    <source>
        <dbReference type="Proteomes" id="UP000318405"/>
    </source>
</evidence>
<evidence type="ECO:0000259" key="3">
    <source>
        <dbReference type="Pfam" id="PF01266"/>
    </source>
</evidence>
<dbReference type="SUPFAM" id="SSF51905">
    <property type="entry name" value="FAD/NAD(P)-binding domain"/>
    <property type="match status" value="1"/>
</dbReference>
<dbReference type="OrthoDB" id="9815989at2"/>
<comment type="similarity">
    <text evidence="1">Belongs to the DadA oxidoreductase family.</text>
</comment>
<dbReference type="Pfam" id="PF01266">
    <property type="entry name" value="DAO"/>
    <property type="match status" value="1"/>
</dbReference>
<dbReference type="GO" id="GO:0008718">
    <property type="term" value="F:D-amino-acid dehydrogenase activity"/>
    <property type="evidence" value="ECO:0007669"/>
    <property type="project" value="TreeGrafter"/>
</dbReference>
<name>A0A556A6I8_9BURK</name>
<dbReference type="GO" id="GO:0005737">
    <property type="term" value="C:cytoplasm"/>
    <property type="evidence" value="ECO:0007669"/>
    <property type="project" value="TreeGrafter"/>
</dbReference>
<dbReference type="PANTHER" id="PTHR13847">
    <property type="entry name" value="SARCOSINE DEHYDROGENASE-RELATED"/>
    <property type="match status" value="1"/>
</dbReference>
<accession>A0A556A6I8</accession>
<evidence type="ECO:0000313" key="4">
    <source>
        <dbReference type="EMBL" id="TSH88506.1"/>
    </source>
</evidence>
<keyword evidence="5" id="KW-1185">Reference proteome</keyword>
<dbReference type="GO" id="GO:0055130">
    <property type="term" value="P:D-alanine catabolic process"/>
    <property type="evidence" value="ECO:0007669"/>
    <property type="project" value="TreeGrafter"/>
</dbReference>
<dbReference type="Gene3D" id="3.50.50.60">
    <property type="entry name" value="FAD/NAD(P)-binding domain"/>
    <property type="match status" value="3"/>
</dbReference>
<dbReference type="InterPro" id="IPR036188">
    <property type="entry name" value="FAD/NAD-bd_sf"/>
</dbReference>
<sequence>MTLPSQCDVAIIGGGIVGVCAAYFLARRGVDVAVFEKGRVGGEQSSRNWGWVRTLLRDRSEIPLALRARPLWQEIQREVDVGYRPSGMVYLARSEAELAAYRRWMGEAALPADVREVSRAEAANLVGAPEGPWLGGLHAGEDGVAEPALAAPAVAGLAARHGARIHERCAVRGLDMAGGRVRGVVTEHGTVRAGHVILAGGAWSRMFCLNHGVDFPQLKVLGSVLSTSALDAGFSLAVNGGGFTCRKRRDGGYSVAQFNASLAELVPDSFRLFGRFFSTWLRNNGLVKLRLNRRFFTELAMPTRFALDAPTPFERHRVLDPQPYRRGIEQAYARLCEAFPIFHQARIAQVWAGYIDVTPDAIPVIDEVAALPGLILASGFSGHGFGIGPAVGEALAKLVTGGDLGDALRPFRLARLTS</sequence>
<dbReference type="AlphaFoldDB" id="A0A556A6I8"/>
<evidence type="ECO:0000256" key="2">
    <source>
        <dbReference type="ARBA" id="ARBA00023002"/>
    </source>
</evidence>
<keyword evidence="2" id="KW-0560">Oxidoreductase</keyword>
<proteinExistence type="inferred from homology"/>
<protein>
    <submittedName>
        <fullName evidence="4">FAD-binding oxidoreductase</fullName>
    </submittedName>
</protein>
<reference evidence="4 5" key="1">
    <citation type="submission" date="2019-07" db="EMBL/GenBank/DDBJ databases">
        <title>Qingshengfaniella alkalisoli gen. nov., sp. nov., isolated from saline soil.</title>
        <authorList>
            <person name="Xu L."/>
            <person name="Huang X.-X."/>
            <person name="Sun J.-Q."/>
        </authorList>
    </citation>
    <scope>NUCLEOTIDE SEQUENCE [LARGE SCALE GENOMIC DNA]</scope>
    <source>
        <strain evidence="4 5">DSM 27279</strain>
    </source>
</reference>
<dbReference type="RefSeq" id="WP_143951377.1">
    <property type="nucleotide sequence ID" value="NZ_BAABMB010000002.1"/>
</dbReference>
<evidence type="ECO:0000256" key="1">
    <source>
        <dbReference type="ARBA" id="ARBA00009410"/>
    </source>
</evidence>
<dbReference type="EMBL" id="VLTJ01000044">
    <property type="protein sequence ID" value="TSH88506.1"/>
    <property type="molecule type" value="Genomic_DNA"/>
</dbReference>
<comment type="caution">
    <text evidence="4">The sequence shown here is derived from an EMBL/GenBank/DDBJ whole genome shotgun (WGS) entry which is preliminary data.</text>
</comment>
<organism evidence="4 5">
    <name type="scientific">Verticiella sediminum</name>
    <dbReference type="NCBI Taxonomy" id="1247510"/>
    <lineage>
        <taxon>Bacteria</taxon>
        <taxon>Pseudomonadati</taxon>
        <taxon>Pseudomonadota</taxon>
        <taxon>Betaproteobacteria</taxon>
        <taxon>Burkholderiales</taxon>
        <taxon>Alcaligenaceae</taxon>
        <taxon>Verticiella</taxon>
    </lineage>
</organism>
<dbReference type="InterPro" id="IPR006076">
    <property type="entry name" value="FAD-dep_OxRdtase"/>
</dbReference>
<dbReference type="GO" id="GO:0005886">
    <property type="term" value="C:plasma membrane"/>
    <property type="evidence" value="ECO:0007669"/>
    <property type="project" value="TreeGrafter"/>
</dbReference>